<organism evidence="1">
    <name type="scientific">Anguilla anguilla</name>
    <name type="common">European freshwater eel</name>
    <name type="synonym">Muraena anguilla</name>
    <dbReference type="NCBI Taxonomy" id="7936"/>
    <lineage>
        <taxon>Eukaryota</taxon>
        <taxon>Metazoa</taxon>
        <taxon>Chordata</taxon>
        <taxon>Craniata</taxon>
        <taxon>Vertebrata</taxon>
        <taxon>Euteleostomi</taxon>
        <taxon>Actinopterygii</taxon>
        <taxon>Neopterygii</taxon>
        <taxon>Teleostei</taxon>
        <taxon>Anguilliformes</taxon>
        <taxon>Anguillidae</taxon>
        <taxon>Anguilla</taxon>
    </lineage>
</organism>
<accession>A0A0E9U384</accession>
<proteinExistence type="predicted"/>
<name>A0A0E9U384_ANGAN</name>
<reference evidence="1" key="2">
    <citation type="journal article" date="2015" name="Fish Shellfish Immunol.">
        <title>Early steps in the European eel (Anguilla anguilla)-Vibrio vulnificus interaction in the gills: Role of the RtxA13 toxin.</title>
        <authorList>
            <person name="Callol A."/>
            <person name="Pajuelo D."/>
            <person name="Ebbesson L."/>
            <person name="Teles M."/>
            <person name="MacKenzie S."/>
            <person name="Amaro C."/>
        </authorList>
    </citation>
    <scope>NUCLEOTIDE SEQUENCE</scope>
</reference>
<evidence type="ECO:0000313" key="1">
    <source>
        <dbReference type="EMBL" id="JAH60217.1"/>
    </source>
</evidence>
<protein>
    <submittedName>
        <fullName evidence="1">Uncharacterized protein</fullName>
    </submittedName>
</protein>
<dbReference type="AlphaFoldDB" id="A0A0E9U384"/>
<sequence>MSSSCPHPETMGLIHKNLCCGEHHIIFNWAVWSYLACYFKNLALSGPV</sequence>
<dbReference type="EMBL" id="GBXM01048360">
    <property type="protein sequence ID" value="JAH60217.1"/>
    <property type="molecule type" value="Transcribed_RNA"/>
</dbReference>
<reference evidence="1" key="1">
    <citation type="submission" date="2014-11" db="EMBL/GenBank/DDBJ databases">
        <authorList>
            <person name="Amaro Gonzalez C."/>
        </authorList>
    </citation>
    <scope>NUCLEOTIDE SEQUENCE</scope>
</reference>